<feature type="region of interest" description="Disordered" evidence="13">
    <location>
        <begin position="90"/>
        <end position="130"/>
    </location>
</feature>
<dbReference type="PROSITE" id="PS51266">
    <property type="entry name" value="ZF_CHY"/>
    <property type="match status" value="1"/>
</dbReference>
<feature type="zinc finger region" description="C3H1-type" evidence="12">
    <location>
        <begin position="58"/>
        <end position="86"/>
    </location>
</feature>
<dbReference type="AlphaFoldDB" id="A0AAV1F6S4"/>
<keyword evidence="6" id="KW-0653">Protein transport</keyword>
<evidence type="ECO:0000256" key="3">
    <source>
        <dbReference type="ARBA" id="ARBA00022723"/>
    </source>
</evidence>
<feature type="domain" description="C3H1-type" evidence="14">
    <location>
        <begin position="129"/>
        <end position="156"/>
    </location>
</feature>
<dbReference type="InterPro" id="IPR051767">
    <property type="entry name" value="Nucleoporin_NUP42"/>
</dbReference>
<feature type="region of interest" description="Disordered" evidence="13">
    <location>
        <begin position="356"/>
        <end position="412"/>
    </location>
</feature>
<keyword evidence="3 12" id="KW-0479">Metal-binding</keyword>
<accession>A0AAV1F6S4</accession>
<keyword evidence="6" id="KW-0906">Nuclear pore complex</keyword>
<feature type="zinc finger region" description="C3H1-type" evidence="12">
    <location>
        <begin position="129"/>
        <end position="156"/>
    </location>
</feature>
<feature type="compositionally biased region" description="Polar residues" evidence="13">
    <location>
        <begin position="96"/>
        <end position="111"/>
    </location>
</feature>
<dbReference type="GO" id="GO:0005643">
    <property type="term" value="C:nuclear pore"/>
    <property type="evidence" value="ECO:0007669"/>
    <property type="project" value="UniProtKB-SubCell"/>
</dbReference>
<feature type="compositionally biased region" description="Basic and acidic residues" evidence="13">
    <location>
        <begin position="378"/>
        <end position="403"/>
    </location>
</feature>
<evidence type="ECO:0000256" key="8">
    <source>
        <dbReference type="ARBA" id="ARBA00037262"/>
    </source>
</evidence>
<sequence>MITYPKQRKHLHLRNYAQLLRLRSCFHTPLPCNNQRNRHCTVMEAGDGEKTEETQLVLQPQQLCRFFSQGRHCNFGRKCRFLHVRDNTRITERQTRTPSESDVTSSNSETPAGNVGDRPPPKDARAAQTAVRRPCRYFISGNCIMEDRCRFWHPPQLLSVGDQPPPDHNRKPVQRMPPAPRPGIPQEVKLCDLTENVTKELRDTEIRQLKKRFPKDQLIIQERSDGKMTYYRVTVEASDPDWPFDLKEVDIMVSFPEDYPKEVFTLDIPLDQDLPSVMARYVQQASVEWLQAKHATNQLLGKVELLFRPFLRWLDRSLERLFTEGARQLKKDIDLEKAGFQFITYQELQATVCEKSGTDHSSNSAPDEAEDDVNNEGKLGKTENERTDKGGNQEGTGNEKEQLQEEDEEEEATHLVENIKISDPRRGTEVKLLGLRLGENTATVVAQQITVCLQCNRCKVTADLSLTGRTPCTAQCEKCSADIKAAFRPCMLHHYSDVLGYLDLHNATPADLVLQESELIVGCLSCSQEGPLKNVSYGQTKEFNCEHCHSKLSILSESTRFQYIQPRSNKTGLSSGTVNHKTWRDPAVQKGKPLPEKGTCKHYKQSHRWLRFPCCGRAYPCDVCHDEDQDHPMELATRMICGYCAKEQPYGNGKPCMSCGSMMTRGARTSHWEGGLGCRNKVKMCRNDRQKYANTNKTVSRKAAGDKK</sequence>
<dbReference type="SUPFAM" id="SSF90229">
    <property type="entry name" value="CCCH zinc finger"/>
    <property type="match status" value="1"/>
</dbReference>
<evidence type="ECO:0000256" key="6">
    <source>
        <dbReference type="ARBA" id="ARBA00023132"/>
    </source>
</evidence>
<evidence type="ECO:0000313" key="17">
    <source>
        <dbReference type="Proteomes" id="UP001178508"/>
    </source>
</evidence>
<keyword evidence="6" id="KW-0811">Translocation</keyword>
<dbReference type="InterPro" id="IPR008913">
    <property type="entry name" value="Znf_CHY"/>
</dbReference>
<name>A0AAV1F6S4_XYRNO</name>
<evidence type="ECO:0000256" key="13">
    <source>
        <dbReference type="SAM" id="MobiDB-lite"/>
    </source>
</evidence>
<evidence type="ECO:0000256" key="5">
    <source>
        <dbReference type="ARBA" id="ARBA00022833"/>
    </source>
</evidence>
<evidence type="ECO:0000256" key="4">
    <source>
        <dbReference type="ARBA" id="ARBA00022771"/>
    </source>
</evidence>
<evidence type="ECO:0000256" key="10">
    <source>
        <dbReference type="ARBA" id="ARBA00042384"/>
    </source>
</evidence>
<dbReference type="InterPro" id="IPR037274">
    <property type="entry name" value="Znf_CHY_sf"/>
</dbReference>
<feature type="region of interest" description="Disordered" evidence="13">
    <location>
        <begin position="161"/>
        <end position="185"/>
    </location>
</feature>
<comment type="function">
    <text evidence="8">Required for the export of mRNAs containing poly(A) tails from the nucleus into the cytoplasm.</text>
</comment>
<dbReference type="Proteomes" id="UP001178508">
    <property type="component" value="Chromosome 5"/>
</dbReference>
<dbReference type="Gene3D" id="3.30.1370.210">
    <property type="match status" value="1"/>
</dbReference>
<dbReference type="PANTHER" id="PTHR46527">
    <property type="entry name" value="NUCLEOPORIN-LIKE PROTEIN 2"/>
    <property type="match status" value="1"/>
</dbReference>
<dbReference type="EMBL" id="OY660868">
    <property type="protein sequence ID" value="CAJ1056728.1"/>
    <property type="molecule type" value="Genomic_DNA"/>
</dbReference>
<feature type="domain" description="C3H1-type" evidence="14">
    <location>
        <begin position="58"/>
        <end position="86"/>
    </location>
</feature>
<dbReference type="Pfam" id="PF14608">
    <property type="entry name" value="zf-CCCH_2"/>
    <property type="match status" value="1"/>
</dbReference>
<feature type="domain" description="CHY-type" evidence="15">
    <location>
        <begin position="593"/>
        <end position="661"/>
    </location>
</feature>
<dbReference type="InterPro" id="IPR036855">
    <property type="entry name" value="Znf_CCCH_sf"/>
</dbReference>
<evidence type="ECO:0000313" key="16">
    <source>
        <dbReference type="EMBL" id="CAJ1056728.1"/>
    </source>
</evidence>
<evidence type="ECO:0000256" key="1">
    <source>
        <dbReference type="ARBA" id="ARBA00004335"/>
    </source>
</evidence>
<evidence type="ECO:0000256" key="11">
    <source>
        <dbReference type="PROSITE-ProRule" id="PRU00601"/>
    </source>
</evidence>
<dbReference type="SMART" id="SM00356">
    <property type="entry name" value="ZnF_C3H1"/>
    <property type="match status" value="2"/>
</dbReference>
<evidence type="ECO:0000259" key="14">
    <source>
        <dbReference type="PROSITE" id="PS50103"/>
    </source>
</evidence>
<evidence type="ECO:0000256" key="12">
    <source>
        <dbReference type="PROSITE-ProRule" id="PRU00723"/>
    </source>
</evidence>
<protein>
    <recommendedName>
        <fullName evidence="9">Nucleoporin NUP42</fullName>
    </recommendedName>
    <alternativeName>
        <fullName evidence="10">Nucleoporin-like protein 2</fullName>
    </alternativeName>
</protein>
<gene>
    <name evidence="16" type="ORF">XNOV1_A010865</name>
</gene>
<reference evidence="16" key="1">
    <citation type="submission" date="2023-08" db="EMBL/GenBank/DDBJ databases">
        <authorList>
            <person name="Alioto T."/>
            <person name="Alioto T."/>
            <person name="Gomez Garrido J."/>
        </authorList>
    </citation>
    <scope>NUCLEOTIDE SEQUENCE</scope>
</reference>
<keyword evidence="4 11" id="KW-0863">Zinc-finger</keyword>
<keyword evidence="17" id="KW-1185">Reference proteome</keyword>
<dbReference type="PROSITE" id="PS50103">
    <property type="entry name" value="ZF_C3H1"/>
    <property type="match status" value="2"/>
</dbReference>
<dbReference type="GO" id="GO:0008270">
    <property type="term" value="F:zinc ion binding"/>
    <property type="evidence" value="ECO:0007669"/>
    <property type="project" value="UniProtKB-KW"/>
</dbReference>
<dbReference type="InterPro" id="IPR000571">
    <property type="entry name" value="Znf_CCCH"/>
</dbReference>
<comment type="subcellular location">
    <subcellularLocation>
        <location evidence="1">Nucleus membrane</location>
        <topology evidence="1">Peripheral membrane protein</topology>
        <orientation evidence="1">Cytoplasmic side</orientation>
    </subcellularLocation>
    <subcellularLocation>
        <location evidence="2">Nucleus</location>
        <location evidence="2">Nuclear pore complex</location>
    </subcellularLocation>
</comment>
<keyword evidence="6" id="KW-0509">mRNA transport</keyword>
<evidence type="ECO:0000259" key="15">
    <source>
        <dbReference type="PROSITE" id="PS51266"/>
    </source>
</evidence>
<dbReference type="GO" id="GO:0031965">
    <property type="term" value="C:nuclear membrane"/>
    <property type="evidence" value="ECO:0007669"/>
    <property type="project" value="UniProtKB-SubCell"/>
</dbReference>
<keyword evidence="5 12" id="KW-0862">Zinc</keyword>
<keyword evidence="6" id="KW-0813">Transport</keyword>
<proteinExistence type="predicted"/>
<evidence type="ECO:0000256" key="7">
    <source>
        <dbReference type="ARBA" id="ARBA00023242"/>
    </source>
</evidence>
<keyword evidence="7" id="KW-0539">Nucleus</keyword>
<evidence type="ECO:0000256" key="9">
    <source>
        <dbReference type="ARBA" id="ARBA00039886"/>
    </source>
</evidence>
<organism evidence="16 17">
    <name type="scientific">Xyrichtys novacula</name>
    <name type="common">Pearly razorfish</name>
    <name type="synonym">Hemipteronotus novacula</name>
    <dbReference type="NCBI Taxonomy" id="13765"/>
    <lineage>
        <taxon>Eukaryota</taxon>
        <taxon>Metazoa</taxon>
        <taxon>Chordata</taxon>
        <taxon>Craniata</taxon>
        <taxon>Vertebrata</taxon>
        <taxon>Euteleostomi</taxon>
        <taxon>Actinopterygii</taxon>
        <taxon>Neopterygii</taxon>
        <taxon>Teleostei</taxon>
        <taxon>Neoteleostei</taxon>
        <taxon>Acanthomorphata</taxon>
        <taxon>Eupercaria</taxon>
        <taxon>Labriformes</taxon>
        <taxon>Labridae</taxon>
        <taxon>Xyrichtys</taxon>
    </lineage>
</organism>
<dbReference type="Pfam" id="PF05495">
    <property type="entry name" value="zf-CHY"/>
    <property type="match status" value="1"/>
</dbReference>
<dbReference type="SUPFAM" id="SSF161219">
    <property type="entry name" value="CHY zinc finger-like"/>
    <property type="match status" value="1"/>
</dbReference>
<evidence type="ECO:0000256" key="2">
    <source>
        <dbReference type="ARBA" id="ARBA00004567"/>
    </source>
</evidence>
<dbReference type="Pfam" id="PF00642">
    <property type="entry name" value="zf-CCCH"/>
    <property type="match status" value="1"/>
</dbReference>
<dbReference type="PANTHER" id="PTHR46527:SF1">
    <property type="entry name" value="NUCLEOPORIN NUP42"/>
    <property type="match status" value="1"/>
</dbReference>